<reference evidence="1" key="1">
    <citation type="journal article" date="2020" name="Nat. Commun.">
        <title>Large-scale genome sequencing of mycorrhizal fungi provides insights into the early evolution of symbiotic traits.</title>
        <authorList>
            <person name="Miyauchi S."/>
            <person name="Kiss E."/>
            <person name="Kuo A."/>
            <person name="Drula E."/>
            <person name="Kohler A."/>
            <person name="Sanchez-Garcia M."/>
            <person name="Morin E."/>
            <person name="Andreopoulos B."/>
            <person name="Barry K.W."/>
            <person name="Bonito G."/>
            <person name="Buee M."/>
            <person name="Carver A."/>
            <person name="Chen C."/>
            <person name="Cichocki N."/>
            <person name="Clum A."/>
            <person name="Culley D."/>
            <person name="Crous P.W."/>
            <person name="Fauchery L."/>
            <person name="Girlanda M."/>
            <person name="Hayes R.D."/>
            <person name="Keri Z."/>
            <person name="LaButti K."/>
            <person name="Lipzen A."/>
            <person name="Lombard V."/>
            <person name="Magnuson J."/>
            <person name="Maillard F."/>
            <person name="Murat C."/>
            <person name="Nolan M."/>
            <person name="Ohm R.A."/>
            <person name="Pangilinan J."/>
            <person name="Pereira M.F."/>
            <person name="Perotto S."/>
            <person name="Peter M."/>
            <person name="Pfister S."/>
            <person name="Riley R."/>
            <person name="Sitrit Y."/>
            <person name="Stielow J.B."/>
            <person name="Szollosi G."/>
            <person name="Zifcakova L."/>
            <person name="Stursova M."/>
            <person name="Spatafora J.W."/>
            <person name="Tedersoo L."/>
            <person name="Vaario L.M."/>
            <person name="Yamada A."/>
            <person name="Yan M."/>
            <person name="Wang P."/>
            <person name="Xu J."/>
            <person name="Bruns T."/>
            <person name="Baldrian P."/>
            <person name="Vilgalys R."/>
            <person name="Dunand C."/>
            <person name="Henrissat B."/>
            <person name="Grigoriev I.V."/>
            <person name="Hibbett D."/>
            <person name="Nagy L.G."/>
            <person name="Martin F.M."/>
        </authorList>
    </citation>
    <scope>NUCLEOTIDE SEQUENCE</scope>
    <source>
        <strain evidence="1">UH-Tt-Lm1</strain>
    </source>
</reference>
<organism evidence="1 2">
    <name type="scientific">Thelephora terrestris</name>
    <dbReference type="NCBI Taxonomy" id="56493"/>
    <lineage>
        <taxon>Eukaryota</taxon>
        <taxon>Fungi</taxon>
        <taxon>Dikarya</taxon>
        <taxon>Basidiomycota</taxon>
        <taxon>Agaricomycotina</taxon>
        <taxon>Agaricomycetes</taxon>
        <taxon>Thelephorales</taxon>
        <taxon>Thelephoraceae</taxon>
        <taxon>Thelephora</taxon>
    </lineage>
</organism>
<dbReference type="OrthoDB" id="432234at2759"/>
<comment type="caution">
    <text evidence="1">The sequence shown here is derived from an EMBL/GenBank/DDBJ whole genome shotgun (WGS) entry which is preliminary data.</text>
</comment>
<dbReference type="AlphaFoldDB" id="A0A9P6HAW3"/>
<dbReference type="Proteomes" id="UP000736335">
    <property type="component" value="Unassembled WGS sequence"/>
</dbReference>
<sequence length="146" mass="15723">MWHNLLQSVIDERAKASNAVLPTDAIPNTTTIERSTLLSDLPLDTPAAVLLQSATSEQALPAVDLDCLKPDQLRAYRIVTWHLDETLRGSSVPPLRMVLYGEGGTGKSRVIQTITEAFAARGVSHMLMKAAYTGVAASLVDGKTTH</sequence>
<evidence type="ECO:0000313" key="1">
    <source>
        <dbReference type="EMBL" id="KAF9782783.1"/>
    </source>
</evidence>
<dbReference type="EMBL" id="WIUZ02000011">
    <property type="protein sequence ID" value="KAF9782783.1"/>
    <property type="molecule type" value="Genomic_DNA"/>
</dbReference>
<protein>
    <recommendedName>
        <fullName evidence="3">ATP-dependent DNA helicase</fullName>
    </recommendedName>
</protein>
<dbReference type="Gene3D" id="3.40.50.300">
    <property type="entry name" value="P-loop containing nucleotide triphosphate hydrolases"/>
    <property type="match status" value="1"/>
</dbReference>
<evidence type="ECO:0000313" key="2">
    <source>
        <dbReference type="Proteomes" id="UP000736335"/>
    </source>
</evidence>
<reference evidence="1" key="2">
    <citation type="submission" date="2020-11" db="EMBL/GenBank/DDBJ databases">
        <authorList>
            <consortium name="DOE Joint Genome Institute"/>
            <person name="Kuo A."/>
            <person name="Miyauchi S."/>
            <person name="Kiss E."/>
            <person name="Drula E."/>
            <person name="Kohler A."/>
            <person name="Sanchez-Garcia M."/>
            <person name="Andreopoulos B."/>
            <person name="Barry K.W."/>
            <person name="Bonito G."/>
            <person name="Buee M."/>
            <person name="Carver A."/>
            <person name="Chen C."/>
            <person name="Cichocki N."/>
            <person name="Clum A."/>
            <person name="Culley D."/>
            <person name="Crous P.W."/>
            <person name="Fauchery L."/>
            <person name="Girlanda M."/>
            <person name="Hayes R."/>
            <person name="Keri Z."/>
            <person name="Labutti K."/>
            <person name="Lipzen A."/>
            <person name="Lombard V."/>
            <person name="Magnuson J."/>
            <person name="Maillard F."/>
            <person name="Morin E."/>
            <person name="Murat C."/>
            <person name="Nolan M."/>
            <person name="Ohm R."/>
            <person name="Pangilinan J."/>
            <person name="Pereira M."/>
            <person name="Perotto S."/>
            <person name="Peter M."/>
            <person name="Riley R."/>
            <person name="Sitrit Y."/>
            <person name="Stielow B."/>
            <person name="Szollosi G."/>
            <person name="Zifcakova L."/>
            <person name="Stursova M."/>
            <person name="Spatafora J.W."/>
            <person name="Tedersoo L."/>
            <person name="Vaario L.-M."/>
            <person name="Yamada A."/>
            <person name="Yan M."/>
            <person name="Wang P."/>
            <person name="Xu J."/>
            <person name="Bruns T."/>
            <person name="Baldrian P."/>
            <person name="Vilgalys R."/>
            <person name="Henrissat B."/>
            <person name="Grigoriev I.V."/>
            <person name="Hibbett D."/>
            <person name="Nagy L.G."/>
            <person name="Martin F.M."/>
        </authorList>
    </citation>
    <scope>NUCLEOTIDE SEQUENCE</scope>
    <source>
        <strain evidence="1">UH-Tt-Lm1</strain>
    </source>
</reference>
<feature type="non-terminal residue" evidence="1">
    <location>
        <position position="146"/>
    </location>
</feature>
<dbReference type="InterPro" id="IPR027417">
    <property type="entry name" value="P-loop_NTPase"/>
</dbReference>
<keyword evidence="2" id="KW-1185">Reference proteome</keyword>
<evidence type="ECO:0008006" key="3">
    <source>
        <dbReference type="Google" id="ProtNLM"/>
    </source>
</evidence>
<name>A0A9P6HAW3_9AGAM</name>
<gene>
    <name evidence="1" type="ORF">BJ322DRAFT_1008668</name>
</gene>
<accession>A0A9P6HAW3</accession>
<proteinExistence type="predicted"/>